<dbReference type="EMBL" id="OFSQ01000029">
    <property type="protein sequence ID" value="SOY57734.1"/>
    <property type="molecule type" value="Genomic_DNA"/>
</dbReference>
<evidence type="ECO:0000313" key="2">
    <source>
        <dbReference type="EMBL" id="SOY57734.1"/>
    </source>
</evidence>
<dbReference type="InterPro" id="IPR025375">
    <property type="entry name" value="DUF4365"/>
</dbReference>
<evidence type="ECO:0000259" key="1">
    <source>
        <dbReference type="Pfam" id="PF14280"/>
    </source>
</evidence>
<comment type="caution">
    <text evidence="2">The sequence shown here is derived from an EMBL/GenBank/DDBJ whole genome shotgun (WGS) entry which is preliminary data.</text>
</comment>
<dbReference type="RefSeq" id="WP_198048157.1">
    <property type="nucleotide sequence ID" value="NZ_LT976854.1"/>
</dbReference>
<name>A0A375BXN9_9BURK</name>
<organism evidence="2">
    <name type="scientific">Cupriavidus taiwanensis</name>
    <dbReference type="NCBI Taxonomy" id="164546"/>
    <lineage>
        <taxon>Bacteria</taxon>
        <taxon>Pseudomonadati</taxon>
        <taxon>Pseudomonadota</taxon>
        <taxon>Betaproteobacteria</taxon>
        <taxon>Burkholderiales</taxon>
        <taxon>Burkholderiaceae</taxon>
        <taxon>Cupriavidus</taxon>
    </lineage>
</organism>
<accession>A0A375BXN9</accession>
<protein>
    <recommendedName>
        <fullName evidence="1">DUF4365 domain-containing protein</fullName>
    </recommendedName>
</protein>
<dbReference type="Pfam" id="PF14280">
    <property type="entry name" value="DUF4365"/>
    <property type="match status" value="1"/>
</dbReference>
<feature type="domain" description="DUF4365" evidence="1">
    <location>
        <begin position="15"/>
        <end position="145"/>
    </location>
</feature>
<gene>
    <name evidence="2" type="ORF">CBM2587_B10105</name>
</gene>
<dbReference type="Proteomes" id="UP000256780">
    <property type="component" value="Chromosome CBM2587_b"/>
</dbReference>
<reference evidence="2" key="1">
    <citation type="submission" date="2018-01" db="EMBL/GenBank/DDBJ databases">
        <authorList>
            <person name="Clerissi C."/>
        </authorList>
    </citation>
    <scope>NUCLEOTIDE SEQUENCE</scope>
    <source>
        <strain evidence="2">Cupriavidus sp. LMG 19464</strain>
    </source>
</reference>
<proteinExistence type="predicted"/>
<dbReference type="AlphaFoldDB" id="A0A375BXN9"/>
<sequence>MKLPTRIKQHKAESDSYAILVYKLRHIGIFRNVTESDYGVDFEVEIVHEDQVTGRYFKAQVKSSENLKVRKKDRIPVVGGIKESTLYYWTELSYKTHVILYAVDLNTEEIHVSRPIFWQAASLINGDDKSKTIEFLPEIAKTEEHKVREMMPAVFTLWFAHSPSLPDLIYSHKTALRYLKLFLGLYVDVYHYDAHVEIHEPDVLKTLLDTCRVLLWDKDFKATSRSETERKHLYSFDYWVKNSGEWATDEVTNFSAQTPVRVLIPSLVEELKVLRRKVFASKYYWRLKDRPYLRLVYETVLPGDTSNETLRKWGYDFDRHQGQVISFSLFETIKFSELKEKTGIEI</sequence>